<dbReference type="Proteomes" id="UP001302443">
    <property type="component" value="Chromosome"/>
</dbReference>
<feature type="transmembrane region" description="Helical" evidence="1">
    <location>
        <begin position="109"/>
        <end position="135"/>
    </location>
</feature>
<keyword evidence="1" id="KW-1133">Transmembrane helix</keyword>
<evidence type="ECO:0000259" key="2">
    <source>
        <dbReference type="Pfam" id="PF12158"/>
    </source>
</evidence>
<protein>
    <submittedName>
        <fullName evidence="3">DUF3592 domain-containing protein</fullName>
    </submittedName>
</protein>
<evidence type="ECO:0000313" key="4">
    <source>
        <dbReference type="Proteomes" id="UP001302443"/>
    </source>
</evidence>
<organism evidence="3 4">
    <name type="scientific">Providencia zhijiangensis</name>
    <dbReference type="NCBI Taxonomy" id="3053982"/>
    <lineage>
        <taxon>Bacteria</taxon>
        <taxon>Pseudomonadati</taxon>
        <taxon>Pseudomonadota</taxon>
        <taxon>Gammaproteobacteria</taxon>
        <taxon>Enterobacterales</taxon>
        <taxon>Morganellaceae</taxon>
        <taxon>Providencia</taxon>
    </lineage>
</organism>
<keyword evidence="1" id="KW-0472">Membrane</keyword>
<keyword evidence="1" id="KW-0812">Transmembrane</keyword>
<evidence type="ECO:0000313" key="3">
    <source>
        <dbReference type="EMBL" id="WPA93779.1"/>
    </source>
</evidence>
<keyword evidence="4" id="KW-1185">Reference proteome</keyword>
<sequence length="232" mass="26159">MKIKNIIFTVFLVIGILFLLGTAFSLYSSMNMTKNGVETTGIVTDLDVSVSEDKSKSYFPIIEFTTQDNQKIEFRSSMGSSSYRGSIGQSIDVLYDPTNPHDAVINSFFGIYALSIFCGIFGVVFTLIGGVPFAFSMVGKKKNTRLLREGTPIQVKITGVEENTMIQINKQSPYQILADVHDKSTNTIKRYKSENIYFDPSPYIDRETVTIYLDKNNANKYYMDISFLPKMK</sequence>
<gene>
    <name evidence="3" type="ORF">QS795_008465</name>
</gene>
<proteinExistence type="predicted"/>
<feature type="domain" description="DUF3592" evidence="2">
    <location>
        <begin position="39"/>
        <end position="109"/>
    </location>
</feature>
<feature type="transmembrane region" description="Helical" evidence="1">
    <location>
        <begin position="7"/>
        <end position="27"/>
    </location>
</feature>
<dbReference type="EMBL" id="CP135990">
    <property type="protein sequence ID" value="WPA93779.1"/>
    <property type="molecule type" value="Genomic_DNA"/>
</dbReference>
<reference evidence="3 4" key="1">
    <citation type="submission" date="2023-09" db="EMBL/GenBank/DDBJ databases">
        <title>Genomic Revisitation and Reclassification of the Genus Providencia.</title>
        <authorList>
            <person name="Dong X."/>
        </authorList>
    </citation>
    <scope>NUCLEOTIDE SEQUENCE [LARGE SCALE GENOMIC DNA]</scope>
    <source>
        <strain evidence="3 4">D4759</strain>
    </source>
</reference>
<accession>A0ABZ0N7D2</accession>
<dbReference type="Pfam" id="PF12158">
    <property type="entry name" value="DUF3592"/>
    <property type="match status" value="1"/>
</dbReference>
<evidence type="ECO:0000256" key="1">
    <source>
        <dbReference type="SAM" id="Phobius"/>
    </source>
</evidence>
<name>A0ABZ0N7D2_9GAMM</name>
<dbReference type="RefSeq" id="WP_286270752.1">
    <property type="nucleotide sequence ID" value="NZ_CP135990.1"/>
</dbReference>
<dbReference type="InterPro" id="IPR021994">
    <property type="entry name" value="DUF3592"/>
</dbReference>